<feature type="compositionally biased region" description="Basic and acidic residues" evidence="1">
    <location>
        <begin position="7"/>
        <end position="18"/>
    </location>
</feature>
<dbReference type="Proteomes" id="UP000296049">
    <property type="component" value="Unassembled WGS sequence"/>
</dbReference>
<proteinExistence type="predicted"/>
<dbReference type="AlphaFoldDB" id="R0LNJ5"/>
<organism evidence="2 3">
    <name type="scientific">Anas platyrhynchos</name>
    <name type="common">Mallard</name>
    <name type="synonym">Anas boschas</name>
    <dbReference type="NCBI Taxonomy" id="8839"/>
    <lineage>
        <taxon>Eukaryota</taxon>
        <taxon>Metazoa</taxon>
        <taxon>Chordata</taxon>
        <taxon>Craniata</taxon>
        <taxon>Vertebrata</taxon>
        <taxon>Euteleostomi</taxon>
        <taxon>Archelosauria</taxon>
        <taxon>Archosauria</taxon>
        <taxon>Dinosauria</taxon>
        <taxon>Saurischia</taxon>
        <taxon>Theropoda</taxon>
        <taxon>Coelurosauria</taxon>
        <taxon>Aves</taxon>
        <taxon>Neognathae</taxon>
        <taxon>Galloanserae</taxon>
        <taxon>Anseriformes</taxon>
        <taxon>Anatidae</taxon>
        <taxon>Anatinae</taxon>
        <taxon>Anas</taxon>
    </lineage>
</organism>
<feature type="region of interest" description="Disordered" evidence="1">
    <location>
        <begin position="1"/>
        <end position="24"/>
    </location>
</feature>
<evidence type="ECO:0000313" key="3">
    <source>
        <dbReference type="Proteomes" id="UP000296049"/>
    </source>
</evidence>
<accession>R0LNJ5</accession>
<gene>
    <name evidence="2" type="ORF">Anapl_14392</name>
</gene>
<dbReference type="EMBL" id="KB743007">
    <property type="protein sequence ID" value="EOB01998.1"/>
    <property type="molecule type" value="Genomic_DNA"/>
</dbReference>
<evidence type="ECO:0000256" key="1">
    <source>
        <dbReference type="SAM" id="MobiDB-lite"/>
    </source>
</evidence>
<sequence length="342" mass="37928">MLNIKRIKQENRTGDNKNKQQQPDSDALFLIGDDLTDTGCLTGKELEEDCVNHETKGAQLTHARDDQLWSYFMLQIPPGGVAEKGEKEIRTLQKLMWLCSGNVTESCSGFGPLEYRENQLEPQNGCFAPVFCLILLRKRPCPVLVVLSCEVKSNADLLQQQPDAGQPNLLLTLQGDRIWTTAFSGNGQSSWERDKSKRFYSVGSGGLQQLGRALIAFQTCCALSLPIVAICPDDIVMEVDCLSQMQSSNLLKLVGALIASLVLCCYLIDTFYDILNTTWTGSRNPTSGEMKHQQTGDSLLHFVSLAWWYEQLLSEPHKCGSLTPNAPEKVQNDDPDSGCVSF</sequence>
<evidence type="ECO:0000313" key="2">
    <source>
        <dbReference type="EMBL" id="EOB01998.1"/>
    </source>
</evidence>
<reference evidence="3" key="1">
    <citation type="journal article" date="2013" name="Nat. Genet.">
        <title>The duck genome and transcriptome provide insight into an avian influenza virus reservoir species.</title>
        <authorList>
            <person name="Huang Y."/>
            <person name="Li Y."/>
            <person name="Burt D.W."/>
            <person name="Chen H."/>
            <person name="Zhang Y."/>
            <person name="Qian W."/>
            <person name="Kim H."/>
            <person name="Gan S."/>
            <person name="Zhao Y."/>
            <person name="Li J."/>
            <person name="Yi K."/>
            <person name="Feng H."/>
            <person name="Zhu P."/>
            <person name="Li B."/>
            <person name="Liu Q."/>
            <person name="Fairley S."/>
            <person name="Magor K.E."/>
            <person name="Du Z."/>
            <person name="Hu X."/>
            <person name="Goodman L."/>
            <person name="Tafer H."/>
            <person name="Vignal A."/>
            <person name="Lee T."/>
            <person name="Kim K.W."/>
            <person name="Sheng Z."/>
            <person name="An Y."/>
            <person name="Searle S."/>
            <person name="Herrero J."/>
            <person name="Groenen M.A."/>
            <person name="Crooijmans R.P."/>
            <person name="Faraut T."/>
            <person name="Cai Q."/>
            <person name="Webster R.G."/>
            <person name="Aldridge J.R."/>
            <person name="Warren W.C."/>
            <person name="Bartschat S."/>
            <person name="Kehr S."/>
            <person name="Marz M."/>
            <person name="Stadler P.F."/>
            <person name="Smith J."/>
            <person name="Kraus R.H."/>
            <person name="Zhao Y."/>
            <person name="Ren L."/>
            <person name="Fei J."/>
            <person name="Morisson M."/>
            <person name="Kaiser P."/>
            <person name="Griffin D.K."/>
            <person name="Rao M."/>
            <person name="Pitel F."/>
            <person name="Wang J."/>
            <person name="Li N."/>
        </authorList>
    </citation>
    <scope>NUCLEOTIDE SEQUENCE [LARGE SCALE GENOMIC DNA]</scope>
</reference>
<protein>
    <submittedName>
        <fullName evidence="2">Uncharacterized protein</fullName>
    </submittedName>
</protein>
<keyword evidence="3" id="KW-1185">Reference proteome</keyword>
<name>R0LNJ5_ANAPL</name>